<evidence type="ECO:0000256" key="4">
    <source>
        <dbReference type="ARBA" id="ARBA00022840"/>
    </source>
</evidence>
<dbReference type="PROSITE" id="PS50929">
    <property type="entry name" value="ABC_TM1F"/>
    <property type="match status" value="1"/>
</dbReference>
<dbReference type="GO" id="GO:0005886">
    <property type="term" value="C:plasma membrane"/>
    <property type="evidence" value="ECO:0007669"/>
    <property type="project" value="UniProtKB-SubCell"/>
</dbReference>
<protein>
    <submittedName>
        <fullName evidence="11">ABC transporter related protein</fullName>
    </submittedName>
</protein>
<dbReference type="GO" id="GO:0005524">
    <property type="term" value="F:ATP binding"/>
    <property type="evidence" value="ECO:0007669"/>
    <property type="project" value="UniProtKB-KW"/>
</dbReference>
<evidence type="ECO:0000256" key="3">
    <source>
        <dbReference type="ARBA" id="ARBA00022741"/>
    </source>
</evidence>
<evidence type="ECO:0000256" key="1">
    <source>
        <dbReference type="ARBA" id="ARBA00004651"/>
    </source>
</evidence>
<feature type="transmembrane region" description="Helical" evidence="8">
    <location>
        <begin position="43"/>
        <end position="65"/>
    </location>
</feature>
<dbReference type="SMART" id="SM00382">
    <property type="entry name" value="AAA"/>
    <property type="match status" value="1"/>
</dbReference>
<dbReference type="InterPro" id="IPR003593">
    <property type="entry name" value="AAA+_ATPase"/>
</dbReference>
<proteinExistence type="predicted"/>
<dbReference type="Gene3D" id="1.20.1560.10">
    <property type="entry name" value="ABC transporter type 1, transmembrane domain"/>
    <property type="match status" value="1"/>
</dbReference>
<dbReference type="Proteomes" id="UP000002586">
    <property type="component" value="Chromosome"/>
</dbReference>
<dbReference type="InterPro" id="IPR011527">
    <property type="entry name" value="ABC1_TM_dom"/>
</dbReference>
<feature type="region of interest" description="Disordered" evidence="7">
    <location>
        <begin position="548"/>
        <end position="613"/>
    </location>
</feature>
<evidence type="ECO:0000256" key="7">
    <source>
        <dbReference type="SAM" id="MobiDB-lite"/>
    </source>
</evidence>
<dbReference type="Gene3D" id="3.40.50.300">
    <property type="entry name" value="P-loop containing nucleotide triphosphate hydrolases"/>
    <property type="match status" value="1"/>
</dbReference>
<evidence type="ECO:0000259" key="10">
    <source>
        <dbReference type="PROSITE" id="PS50929"/>
    </source>
</evidence>
<keyword evidence="3" id="KW-0547">Nucleotide-binding</keyword>
<dbReference type="RefSeq" id="WP_011714542.1">
    <property type="nucleotide sequence ID" value="NC_008576.1"/>
</dbReference>
<dbReference type="InterPro" id="IPR036640">
    <property type="entry name" value="ABC1_TM_sf"/>
</dbReference>
<evidence type="ECO:0000256" key="6">
    <source>
        <dbReference type="ARBA" id="ARBA00023136"/>
    </source>
</evidence>
<dbReference type="STRING" id="156889.Mmc1_2987"/>
<evidence type="ECO:0000256" key="2">
    <source>
        <dbReference type="ARBA" id="ARBA00022692"/>
    </source>
</evidence>
<reference evidence="11 12" key="2">
    <citation type="journal article" date="2012" name="Int. J. Syst. Evol. Microbiol.">
        <title>Magnetococcus marinus gen. nov., sp. nov., a marine, magnetotactic bacterium that represents a novel lineage (Magnetococcaceae fam. nov.; Magnetococcales ord. nov.) at the base of the Alphaproteobacteria.</title>
        <authorList>
            <person name="Bazylinski D.A."/>
            <person name="Williams T.J."/>
            <person name="Lefevre C.T."/>
            <person name="Berg R.J."/>
            <person name="Zhang C.L."/>
            <person name="Bowser S.S."/>
            <person name="Dean A.J."/>
            <person name="Beveridge T.J."/>
        </authorList>
    </citation>
    <scope>NUCLEOTIDE SEQUENCE [LARGE SCALE GENOMIC DNA]</scope>
    <source>
        <strain evidence="12">ATCC BAA-1437 / JCM 17883 / MC-1</strain>
    </source>
</reference>
<feature type="domain" description="ABC transmembrane type-1" evidence="10">
    <location>
        <begin position="18"/>
        <end position="297"/>
    </location>
</feature>
<dbReference type="GO" id="GO:0016887">
    <property type="term" value="F:ATP hydrolysis activity"/>
    <property type="evidence" value="ECO:0007669"/>
    <property type="project" value="InterPro"/>
</dbReference>
<comment type="subcellular location">
    <subcellularLocation>
        <location evidence="1">Cell membrane</location>
        <topology evidence="1">Multi-pass membrane protein</topology>
    </subcellularLocation>
</comment>
<feature type="transmembrane region" description="Helical" evidence="8">
    <location>
        <begin position="126"/>
        <end position="148"/>
    </location>
</feature>
<evidence type="ECO:0000313" key="11">
    <source>
        <dbReference type="EMBL" id="ABK45478.1"/>
    </source>
</evidence>
<reference evidence="12" key="1">
    <citation type="journal article" date="2009" name="Appl. Environ. Microbiol.">
        <title>Complete genome sequence of the chemolithoautotrophic marine magnetotactic coccus strain MC-1.</title>
        <authorList>
            <person name="Schubbe S."/>
            <person name="Williams T.J."/>
            <person name="Xie G."/>
            <person name="Kiss H.E."/>
            <person name="Brettin T.S."/>
            <person name="Martinez D."/>
            <person name="Ross C.A."/>
            <person name="Schuler D."/>
            <person name="Cox B.L."/>
            <person name="Nealson K.H."/>
            <person name="Bazylinski D.A."/>
        </authorList>
    </citation>
    <scope>NUCLEOTIDE SEQUENCE [LARGE SCALE GENOMIC DNA]</scope>
    <source>
        <strain evidence="12">ATCC BAA-1437 / JCM 17883 / MC-1</strain>
    </source>
</reference>
<dbReference type="AlphaFoldDB" id="A0LBY5"/>
<keyword evidence="12" id="KW-1185">Reference proteome</keyword>
<dbReference type="GO" id="GO:0015421">
    <property type="term" value="F:ABC-type oligopeptide transporter activity"/>
    <property type="evidence" value="ECO:0007669"/>
    <property type="project" value="TreeGrafter"/>
</dbReference>
<dbReference type="eggNOG" id="COG2274">
    <property type="taxonomic scope" value="Bacteria"/>
</dbReference>
<dbReference type="Pfam" id="PF00005">
    <property type="entry name" value="ABC_tran"/>
    <property type="match status" value="1"/>
</dbReference>
<evidence type="ECO:0000313" key="12">
    <source>
        <dbReference type="Proteomes" id="UP000002586"/>
    </source>
</evidence>
<organism evidence="11 12">
    <name type="scientific">Magnetococcus marinus (strain ATCC BAA-1437 / JCM 17883 / MC-1)</name>
    <dbReference type="NCBI Taxonomy" id="156889"/>
    <lineage>
        <taxon>Bacteria</taxon>
        <taxon>Pseudomonadati</taxon>
        <taxon>Pseudomonadota</taxon>
        <taxon>Magnetococcia</taxon>
        <taxon>Magnetococcales</taxon>
        <taxon>Magnetococcaceae</taxon>
        <taxon>Magnetococcus</taxon>
    </lineage>
</organism>
<feature type="transmembrane region" description="Helical" evidence="8">
    <location>
        <begin position="154"/>
        <end position="171"/>
    </location>
</feature>
<dbReference type="PANTHER" id="PTHR43394">
    <property type="entry name" value="ATP-DEPENDENT PERMEASE MDL1, MITOCHONDRIAL"/>
    <property type="match status" value="1"/>
</dbReference>
<evidence type="ECO:0000256" key="8">
    <source>
        <dbReference type="SAM" id="Phobius"/>
    </source>
</evidence>
<dbReference type="OrthoDB" id="9772049at2"/>
<name>A0LBY5_MAGMM</name>
<dbReference type="HOGENOM" id="CLU_000604_95_6_5"/>
<dbReference type="Pfam" id="PF00664">
    <property type="entry name" value="ABC_membrane"/>
    <property type="match status" value="1"/>
</dbReference>
<keyword evidence="4" id="KW-0067">ATP-binding</keyword>
<accession>A0LBY5</accession>
<keyword evidence="2 8" id="KW-0812">Transmembrane</keyword>
<evidence type="ECO:0000256" key="5">
    <source>
        <dbReference type="ARBA" id="ARBA00022989"/>
    </source>
</evidence>
<evidence type="ECO:0000259" key="9">
    <source>
        <dbReference type="PROSITE" id="PS50893"/>
    </source>
</evidence>
<dbReference type="PANTHER" id="PTHR43394:SF1">
    <property type="entry name" value="ATP-BINDING CASSETTE SUB-FAMILY B MEMBER 10, MITOCHONDRIAL"/>
    <property type="match status" value="1"/>
</dbReference>
<feature type="compositionally biased region" description="Basic and acidic residues" evidence="7">
    <location>
        <begin position="557"/>
        <end position="568"/>
    </location>
</feature>
<dbReference type="InterPro" id="IPR027417">
    <property type="entry name" value="P-loop_NTPase"/>
</dbReference>
<feature type="transmembrane region" description="Helical" evidence="8">
    <location>
        <begin position="12"/>
        <end position="37"/>
    </location>
</feature>
<gene>
    <name evidence="11" type="ordered locus">Mmc1_2987</name>
</gene>
<keyword evidence="5 8" id="KW-1133">Transmembrane helix</keyword>
<feature type="domain" description="ABC transporter" evidence="9">
    <location>
        <begin position="328"/>
        <end position="564"/>
    </location>
</feature>
<dbReference type="InterPro" id="IPR003439">
    <property type="entry name" value="ABC_transporter-like_ATP-bd"/>
</dbReference>
<dbReference type="PROSITE" id="PS50893">
    <property type="entry name" value="ABC_TRANSPORTER_2"/>
    <property type="match status" value="1"/>
</dbReference>
<keyword evidence="6 8" id="KW-0472">Membrane</keyword>
<dbReference type="SUPFAM" id="SSF90123">
    <property type="entry name" value="ABC transporter transmembrane region"/>
    <property type="match status" value="1"/>
</dbReference>
<dbReference type="InterPro" id="IPR039421">
    <property type="entry name" value="Type_1_exporter"/>
</dbReference>
<dbReference type="KEGG" id="mgm:Mmc1_2987"/>
<sequence precursor="true">MQELFRRLLRRPMVFLYLLFATFMVNIMALGVTFYAINVMQRYTSFGVVETLFTLMVGIAIVLLLEHVFQRLQMRLARTISATPDAFVSDAAFDAIINADAQHLDKLETTTKHQAMRHITDVQKAFSARTIISIFDLPFSFLSIGVLYVLEPRAGVFVTIMAVITFVFGIVHQYRVRQPTKELDQLTGSSGVMMGWAVRALEDVRAFNHHQKLMQRWRTLRVRTQQASEKYQQLMESEQNFSQTVNMITMVGTITIAAQGILEGTMSMGMMLGINILATRALSPVIRFSASSDVLAKGRQATLELNQLLRLNRESKVGTRLNNYSGRVAFKDMAFAYPGGAGPLFESLTLELVAGDSLVVTGSNGAGKSTLAKMLMGIYSPIRGHLLIDGVDLRQMDLTWWRSHVMYLPQEPQFVDDTIAENLRVNNPDIDDEGLERIINMVELREFIDHSEAGLQTRIVSQGLHLSLGIRRRLAIARALASRARVTIFDEPTEGLDLTGQKAVYQILSRLSQEGSTMILFTNDPNITRVPNLLLNLDVKPVPELVRRRPAPVPESSKPHTEQAEPKGGEQAAPSVLLESPAVPPVSVASATIPAEGTLSTVPVEAANKGDAS</sequence>
<dbReference type="SUPFAM" id="SSF52540">
    <property type="entry name" value="P-loop containing nucleoside triphosphate hydrolases"/>
    <property type="match status" value="1"/>
</dbReference>
<dbReference type="EMBL" id="CP000471">
    <property type="protein sequence ID" value="ABK45478.1"/>
    <property type="molecule type" value="Genomic_DNA"/>
</dbReference>